<dbReference type="Proteomes" id="UP000309488">
    <property type="component" value="Unassembled WGS sequence"/>
</dbReference>
<dbReference type="OrthoDB" id="757707at2"/>
<dbReference type="EMBL" id="SWBR01000003">
    <property type="protein sequence ID" value="TKC08282.1"/>
    <property type="molecule type" value="Genomic_DNA"/>
</dbReference>
<protein>
    <submittedName>
        <fullName evidence="1">Uncharacterized protein</fullName>
    </submittedName>
</protein>
<name>A0A4U1CRA2_9SPHI</name>
<dbReference type="AlphaFoldDB" id="A0A4U1CRA2"/>
<evidence type="ECO:0000313" key="1">
    <source>
        <dbReference type="EMBL" id="TKC08282.1"/>
    </source>
</evidence>
<sequence length="214" mass="25510">MSQNPEQITLTIKRGPFDNKPRQLILDPTFISFEDDESSTKSLTKFEKNSITAYRFGVKWIRGFEFTVGREYQIFIRNNEGKILKINFKSFYGRKKQENYEKYIKIINTLWVFYFSDITNNLLQQFNETKEFDIGAVKFKREGLEINIAGLIKEEKKQILWDQVATRDYQTYFAIYSLDDKSKINRTYNYLSDWNTGVLYSAVRTILKIRDENN</sequence>
<proteinExistence type="predicted"/>
<accession>A0A4U1CRA2</accession>
<gene>
    <name evidence="1" type="ORF">FA048_14090</name>
</gene>
<comment type="caution">
    <text evidence="1">The sequence shown here is derived from an EMBL/GenBank/DDBJ whole genome shotgun (WGS) entry which is preliminary data.</text>
</comment>
<keyword evidence="2" id="KW-1185">Reference proteome</keyword>
<organism evidence="1 2">
    <name type="scientific">Pedobacter polaris</name>
    <dbReference type="NCBI Taxonomy" id="2571273"/>
    <lineage>
        <taxon>Bacteria</taxon>
        <taxon>Pseudomonadati</taxon>
        <taxon>Bacteroidota</taxon>
        <taxon>Sphingobacteriia</taxon>
        <taxon>Sphingobacteriales</taxon>
        <taxon>Sphingobacteriaceae</taxon>
        <taxon>Pedobacter</taxon>
    </lineage>
</organism>
<dbReference type="RefSeq" id="WP_136842176.1">
    <property type="nucleotide sequence ID" value="NZ_SWBR01000003.1"/>
</dbReference>
<evidence type="ECO:0000313" key="2">
    <source>
        <dbReference type="Proteomes" id="UP000309488"/>
    </source>
</evidence>
<reference evidence="1 2" key="1">
    <citation type="submission" date="2019-04" db="EMBL/GenBank/DDBJ databases">
        <title>Pedobacter sp. RP-3-22 sp. nov., isolated from Arctic soil.</title>
        <authorList>
            <person name="Dahal R.H."/>
            <person name="Kim D.-U."/>
        </authorList>
    </citation>
    <scope>NUCLEOTIDE SEQUENCE [LARGE SCALE GENOMIC DNA]</scope>
    <source>
        <strain evidence="1 2">RP-3-22</strain>
    </source>
</reference>